<feature type="transmembrane region" description="Helical" evidence="2">
    <location>
        <begin position="65"/>
        <end position="84"/>
    </location>
</feature>
<reference evidence="4 6" key="3">
    <citation type="submission" date="2020-08" db="EMBL/GenBank/DDBJ databases">
        <title>Sequencing the genomes of 1000 actinobacteria strains.</title>
        <authorList>
            <person name="Klenk H.-P."/>
        </authorList>
    </citation>
    <scope>NUCLEOTIDE SEQUENCE [LARGE SCALE GENOMIC DNA]</scope>
    <source>
        <strain evidence="4 6">DSM 19081</strain>
    </source>
</reference>
<keyword evidence="5" id="KW-1185">Reference proteome</keyword>
<reference evidence="3" key="2">
    <citation type="submission" date="2015-12" db="EMBL/GenBank/DDBJ databases">
        <authorList>
            <person name="Shamseldin A."/>
            <person name="Moawad H."/>
            <person name="Abd El-Rahim W.M."/>
            <person name="Sadowsky M.J."/>
        </authorList>
    </citation>
    <scope>NUCLEOTIDE SEQUENCE [LARGE SCALE GENOMIC DNA]</scope>
    <source>
        <strain evidence="3">CD08_7</strain>
    </source>
</reference>
<feature type="transmembrane region" description="Helical" evidence="2">
    <location>
        <begin position="90"/>
        <end position="110"/>
    </location>
</feature>
<feature type="region of interest" description="Disordered" evidence="1">
    <location>
        <begin position="1"/>
        <end position="42"/>
    </location>
</feature>
<proteinExistence type="predicted"/>
<keyword evidence="2" id="KW-1133">Transmembrane helix</keyword>
<protein>
    <recommendedName>
        <fullName evidence="7">DUF4191 domain-containing protein</fullName>
    </recommendedName>
</protein>
<evidence type="ECO:0000313" key="4">
    <source>
        <dbReference type="EMBL" id="MBA8920687.1"/>
    </source>
</evidence>
<keyword evidence="2" id="KW-0472">Membrane</keyword>
<dbReference type="Proteomes" id="UP000546252">
    <property type="component" value="Unassembled WGS sequence"/>
</dbReference>
<dbReference type="EMBL" id="JACJIH010000001">
    <property type="protein sequence ID" value="MBA8920687.1"/>
    <property type="molecule type" value="Genomic_DNA"/>
</dbReference>
<dbReference type="InterPro" id="IPR025445">
    <property type="entry name" value="DUF4191"/>
</dbReference>
<comment type="caution">
    <text evidence="3">The sequence shown here is derived from an EMBL/GenBank/DDBJ whole genome shotgun (WGS) entry which is preliminary data.</text>
</comment>
<feature type="region of interest" description="Disordered" evidence="1">
    <location>
        <begin position="243"/>
        <end position="266"/>
    </location>
</feature>
<organism evidence="3 5">
    <name type="scientific">Nesterenkonia jeotgali</name>
    <dbReference type="NCBI Taxonomy" id="317018"/>
    <lineage>
        <taxon>Bacteria</taxon>
        <taxon>Bacillati</taxon>
        <taxon>Actinomycetota</taxon>
        <taxon>Actinomycetes</taxon>
        <taxon>Micrococcales</taxon>
        <taxon>Micrococcaceae</taxon>
        <taxon>Nesterenkonia</taxon>
    </lineage>
</organism>
<gene>
    <name evidence="3" type="ORF">AVL63_05350</name>
    <name evidence="4" type="ORF">HNR24_000620</name>
</gene>
<dbReference type="OrthoDB" id="8479889at2"/>
<dbReference type="Pfam" id="PF13829">
    <property type="entry name" value="DUF4191"/>
    <property type="match status" value="1"/>
</dbReference>
<dbReference type="AlphaFoldDB" id="A0A0W8IDT9"/>
<evidence type="ECO:0000313" key="3">
    <source>
        <dbReference type="EMBL" id="KUG57936.1"/>
    </source>
</evidence>
<feature type="compositionally biased region" description="Basic and acidic residues" evidence="1">
    <location>
        <begin position="253"/>
        <end position="266"/>
    </location>
</feature>
<evidence type="ECO:0000256" key="2">
    <source>
        <dbReference type="SAM" id="Phobius"/>
    </source>
</evidence>
<evidence type="ECO:0000256" key="1">
    <source>
        <dbReference type="SAM" id="MobiDB-lite"/>
    </source>
</evidence>
<reference evidence="5" key="1">
    <citation type="submission" date="2015-12" db="EMBL/GenBank/DDBJ databases">
        <authorList>
            <person name="Nair G.R."/>
            <person name="Kaur G."/>
            <person name="Mayilraj S."/>
        </authorList>
    </citation>
    <scope>NUCLEOTIDE SEQUENCE [LARGE SCALE GENOMIC DNA]</scope>
    <source>
        <strain evidence="5">CD08_7</strain>
    </source>
</reference>
<name>A0A0W8IDT9_9MICC</name>
<evidence type="ECO:0000313" key="5">
    <source>
        <dbReference type="Proteomes" id="UP000054023"/>
    </source>
</evidence>
<dbReference type="Proteomes" id="UP000054023">
    <property type="component" value="Unassembled WGS sequence"/>
</dbReference>
<accession>A0A0W8IDT9</accession>
<dbReference type="RefSeq" id="WP_058889169.1">
    <property type="nucleotide sequence ID" value="NZ_BAAAKT010000002.1"/>
</dbReference>
<dbReference type="STRING" id="317018.AVL63_05350"/>
<sequence>MAPADSTPSKASSKAEAKAALKNLKAQQKAEQRDRKARKKANKQEGFFARIKQVFTMTRSYDPNIGWWMALAFFATFGVFFLLFTLLLNWVTGLLIGLPFGLLAAMIVMNRRAEKAAFSRIEGRPGAAAAALSTLKRGWVVTEEPVAMDPKTQDAIFRVVGKPGLVLITEGPAGRVNKLVEKTRKRFSPILRDTGVPIHVIQSGRGDQQVPLQKLVKTIKKLDKKLTKHEVNAVDRRLTALPISRPPIPKGVDPYRTRPDRKALRG</sequence>
<evidence type="ECO:0008006" key="7">
    <source>
        <dbReference type="Google" id="ProtNLM"/>
    </source>
</evidence>
<dbReference type="EMBL" id="LQBM01000004">
    <property type="protein sequence ID" value="KUG57936.1"/>
    <property type="molecule type" value="Genomic_DNA"/>
</dbReference>
<keyword evidence="2" id="KW-0812">Transmembrane</keyword>
<evidence type="ECO:0000313" key="6">
    <source>
        <dbReference type="Proteomes" id="UP000546252"/>
    </source>
</evidence>